<reference evidence="3" key="1">
    <citation type="journal article" date="2015" name="Proc. Natl. Acad. Sci. U.S.A.">
        <title>Genome sequencing of adzuki bean (Vigna angularis) provides insight into high starch and low fat accumulation and domestication.</title>
        <authorList>
            <person name="Yang K."/>
            <person name="Tian Z."/>
            <person name="Chen C."/>
            <person name="Luo L."/>
            <person name="Zhao B."/>
            <person name="Wang Z."/>
            <person name="Yu L."/>
            <person name="Li Y."/>
            <person name="Sun Y."/>
            <person name="Li W."/>
            <person name="Chen Y."/>
            <person name="Li Y."/>
            <person name="Zhang Y."/>
            <person name="Ai D."/>
            <person name="Zhao J."/>
            <person name="Shang C."/>
            <person name="Ma Y."/>
            <person name="Wu B."/>
            <person name="Wang M."/>
            <person name="Gao L."/>
            <person name="Sun D."/>
            <person name="Zhang P."/>
            <person name="Guo F."/>
            <person name="Wang W."/>
            <person name="Li Y."/>
            <person name="Wang J."/>
            <person name="Varshney R.K."/>
            <person name="Wang J."/>
            <person name="Ling H.Q."/>
            <person name="Wan P."/>
        </authorList>
    </citation>
    <scope>NUCLEOTIDE SEQUENCE</scope>
    <source>
        <strain evidence="3">cv. Jingnong 6</strain>
    </source>
</reference>
<dbReference type="Gramene" id="KOM31732">
    <property type="protein sequence ID" value="KOM31732"/>
    <property type="gene ID" value="LR48_Vigan01g128700"/>
</dbReference>
<proteinExistence type="predicted"/>
<evidence type="ECO:0000313" key="3">
    <source>
        <dbReference type="Proteomes" id="UP000053144"/>
    </source>
</evidence>
<accession>A0A0L9TMQ7</accession>
<dbReference type="Proteomes" id="UP000053144">
    <property type="component" value="Chromosome 1"/>
</dbReference>
<organism evidence="2 3">
    <name type="scientific">Phaseolus angularis</name>
    <name type="common">Azuki bean</name>
    <name type="synonym">Vigna angularis</name>
    <dbReference type="NCBI Taxonomy" id="3914"/>
    <lineage>
        <taxon>Eukaryota</taxon>
        <taxon>Viridiplantae</taxon>
        <taxon>Streptophyta</taxon>
        <taxon>Embryophyta</taxon>
        <taxon>Tracheophyta</taxon>
        <taxon>Spermatophyta</taxon>
        <taxon>Magnoliopsida</taxon>
        <taxon>eudicotyledons</taxon>
        <taxon>Gunneridae</taxon>
        <taxon>Pentapetalae</taxon>
        <taxon>rosids</taxon>
        <taxon>fabids</taxon>
        <taxon>Fabales</taxon>
        <taxon>Fabaceae</taxon>
        <taxon>Papilionoideae</taxon>
        <taxon>50 kb inversion clade</taxon>
        <taxon>NPAAA clade</taxon>
        <taxon>indigoferoid/millettioid clade</taxon>
        <taxon>Phaseoleae</taxon>
        <taxon>Vigna</taxon>
    </lineage>
</organism>
<feature type="compositionally biased region" description="Basic and acidic residues" evidence="1">
    <location>
        <begin position="192"/>
        <end position="221"/>
    </location>
</feature>
<name>A0A0L9TMQ7_PHAAN</name>
<dbReference type="AlphaFoldDB" id="A0A0L9TMQ7"/>
<feature type="compositionally biased region" description="Acidic residues" evidence="1">
    <location>
        <begin position="154"/>
        <end position="191"/>
    </location>
</feature>
<evidence type="ECO:0000313" key="2">
    <source>
        <dbReference type="EMBL" id="KOM31732.1"/>
    </source>
</evidence>
<feature type="region of interest" description="Disordered" evidence="1">
    <location>
        <begin position="60"/>
        <end position="221"/>
    </location>
</feature>
<protein>
    <submittedName>
        <fullName evidence="2">Uncharacterized protein</fullName>
    </submittedName>
</protein>
<evidence type="ECO:0000256" key="1">
    <source>
        <dbReference type="SAM" id="MobiDB-lite"/>
    </source>
</evidence>
<sequence>MLQKVTLNQPWKLHSLHMNNRNNVRNLAVIERQANVLPSELLGDVDSELAVNGLAVHVEDGVGGGSVEHEDHEESGGEDDLGDEGPVFPGPAVGANKEGGPEEEGLKGSEEEEGGGGDGGHSANERGASAERLEAPGGLRDDDDGGERPGDAEGGGEFDGAAEEAVEDAVGDGGEGAEGEDGEGEEEEDEGKGEGGDKRGKRKGETMMEKERGRRKMTERARKWREWASIMRFDSDSMPQRFRLVAPAITAPDASIW</sequence>
<gene>
    <name evidence="2" type="ORF">LR48_Vigan01g128700</name>
</gene>
<dbReference type="EMBL" id="CM003371">
    <property type="protein sequence ID" value="KOM31732.1"/>
    <property type="molecule type" value="Genomic_DNA"/>
</dbReference>